<evidence type="ECO:0000313" key="1">
    <source>
        <dbReference type="EMBL" id="KAJ8423192.1"/>
    </source>
</evidence>
<dbReference type="InterPro" id="IPR040382">
    <property type="entry name" value="NOL10/Enp2"/>
</dbReference>
<dbReference type="PANTHER" id="PTHR14927:SF0">
    <property type="entry name" value="NUCLEOLAR PROTEIN 10"/>
    <property type="match status" value="1"/>
</dbReference>
<dbReference type="OrthoDB" id="273340at2759"/>
<organism evidence="1 2">
    <name type="scientific">Carnegiea gigantea</name>
    <dbReference type="NCBI Taxonomy" id="171969"/>
    <lineage>
        <taxon>Eukaryota</taxon>
        <taxon>Viridiplantae</taxon>
        <taxon>Streptophyta</taxon>
        <taxon>Embryophyta</taxon>
        <taxon>Tracheophyta</taxon>
        <taxon>Spermatophyta</taxon>
        <taxon>Magnoliopsida</taxon>
        <taxon>eudicotyledons</taxon>
        <taxon>Gunneridae</taxon>
        <taxon>Pentapetalae</taxon>
        <taxon>Caryophyllales</taxon>
        <taxon>Cactineae</taxon>
        <taxon>Cactaceae</taxon>
        <taxon>Cactoideae</taxon>
        <taxon>Echinocereeae</taxon>
        <taxon>Carnegiea</taxon>
    </lineage>
</organism>
<gene>
    <name evidence="1" type="ORF">Cgig2_023383</name>
</gene>
<dbReference type="PANTHER" id="PTHR14927">
    <property type="entry name" value="NUCLEOLAR PROTEIN 10"/>
    <property type="match status" value="1"/>
</dbReference>
<accession>A0A9Q1GPR3</accession>
<dbReference type="AlphaFoldDB" id="A0A9Q1GPR3"/>
<dbReference type="GO" id="GO:0032040">
    <property type="term" value="C:small-subunit processome"/>
    <property type="evidence" value="ECO:0007669"/>
    <property type="project" value="TreeGrafter"/>
</dbReference>
<comment type="caution">
    <text evidence="1">The sequence shown here is derived from an EMBL/GenBank/DDBJ whole genome shotgun (WGS) entry which is preliminary data.</text>
</comment>
<name>A0A9Q1GPR3_9CARY</name>
<evidence type="ECO:0000313" key="2">
    <source>
        <dbReference type="Proteomes" id="UP001153076"/>
    </source>
</evidence>
<keyword evidence="2" id="KW-1185">Reference proteome</keyword>
<proteinExistence type="predicted"/>
<dbReference type="GO" id="GO:0000462">
    <property type="term" value="P:maturation of SSU-rRNA from tricistronic rRNA transcript (SSU-rRNA, 5.8S rRNA, LSU-rRNA)"/>
    <property type="evidence" value="ECO:0007669"/>
    <property type="project" value="TreeGrafter"/>
</dbReference>
<dbReference type="EMBL" id="JAKOGI010002033">
    <property type="protein sequence ID" value="KAJ8423192.1"/>
    <property type="molecule type" value="Genomic_DNA"/>
</dbReference>
<sequence>MGLHLEIPSLTINRIGAVYEHALDLRFETATTRIKATPDGEFLIASGIYPPQVKVYELRELSLKFERHLDSEIIDFQATQLVEHLRGVVLGIGEGLFVEWRIRRRFELVLVLSDDYSKLAFLCADRSVCLHAKYGSHYSLRIPRMGRDMTYDCWSCDLLCAASSPDLYRINLAQVRRGEFFKRAEACCSCAPQDWCKASHFCSSRKWVIEEGGKRTPIIKARKFLQIDICLSHVNPFRDESPIKLH</sequence>
<protein>
    <submittedName>
        <fullName evidence="1">Uncharacterized protein</fullName>
    </submittedName>
</protein>
<dbReference type="Proteomes" id="UP001153076">
    <property type="component" value="Unassembled WGS sequence"/>
</dbReference>
<dbReference type="GO" id="GO:0030686">
    <property type="term" value="C:90S preribosome"/>
    <property type="evidence" value="ECO:0007669"/>
    <property type="project" value="TreeGrafter"/>
</dbReference>
<reference evidence="1" key="1">
    <citation type="submission" date="2022-04" db="EMBL/GenBank/DDBJ databases">
        <title>Carnegiea gigantea Genome sequencing and assembly v2.</title>
        <authorList>
            <person name="Copetti D."/>
            <person name="Sanderson M.J."/>
            <person name="Burquez A."/>
            <person name="Wojciechowski M.F."/>
        </authorList>
    </citation>
    <scope>NUCLEOTIDE SEQUENCE</scope>
    <source>
        <strain evidence="1">SGP5-SGP5p</strain>
        <tissue evidence="1">Aerial part</tissue>
    </source>
</reference>